<dbReference type="Proteomes" id="UP000000263">
    <property type="component" value="Chromosome"/>
</dbReference>
<protein>
    <recommendedName>
        <fullName evidence="3">Winged helix-turn-helix domain-containing protein</fullName>
    </recommendedName>
</protein>
<dbReference type="PANTHER" id="PTHR30528:SF0">
    <property type="entry name" value="CYTOPLASMIC PROTEIN"/>
    <property type="match status" value="1"/>
</dbReference>
<dbReference type="EMBL" id="CP000804">
    <property type="protein sequence ID" value="ABU58226.1"/>
    <property type="molecule type" value="Genomic_DNA"/>
</dbReference>
<dbReference type="RefSeq" id="WP_012120650.1">
    <property type="nucleotide sequence ID" value="NC_009767.1"/>
</dbReference>
<dbReference type="KEGG" id="rca:Rcas_2141"/>
<evidence type="ECO:0000313" key="1">
    <source>
        <dbReference type="EMBL" id="ABU58226.1"/>
    </source>
</evidence>
<dbReference type="PANTHER" id="PTHR30528">
    <property type="entry name" value="CYTOPLASMIC PROTEIN"/>
    <property type="match status" value="1"/>
</dbReference>
<organism evidence="1 2">
    <name type="scientific">Roseiflexus castenholzii (strain DSM 13941 / HLO8)</name>
    <dbReference type="NCBI Taxonomy" id="383372"/>
    <lineage>
        <taxon>Bacteria</taxon>
        <taxon>Bacillati</taxon>
        <taxon>Chloroflexota</taxon>
        <taxon>Chloroflexia</taxon>
        <taxon>Chloroflexales</taxon>
        <taxon>Roseiflexineae</taxon>
        <taxon>Roseiflexaceae</taxon>
        <taxon>Roseiflexus</taxon>
    </lineage>
</organism>
<dbReference type="eggNOG" id="COG3214">
    <property type="taxonomic scope" value="Bacteria"/>
</dbReference>
<gene>
    <name evidence="1" type="ordered locus">Rcas_2141</name>
</gene>
<evidence type="ECO:0000313" key="2">
    <source>
        <dbReference type="Proteomes" id="UP000000263"/>
    </source>
</evidence>
<proteinExistence type="predicted"/>
<sequence length="406" mass="45903">MPLTLTPNAIRPLLLTVQGLDRPKKHPATKDSVLAAMQRMKALQIDTIHVVARSPYLVLWSRLGAYEPRWLTDLLAERAIFEYWSHEACFLPIEDYPAYRSLMLAGQTRSNTYARRWLHENRTIAAALMDHIRNNGPVRSAEFARTDGTRGGWWNWKVEKMALEMLFIVGDLMIDRREHFQRLYDLRERVLPAWDDTCAPDVEVAQRTLILAAAQALGAAPARWLADYFRTGKAETARIAAALAAEGALAIAHVAGWREPVYIHPHRLPLAQAAADGALQSTVTTLLSPFDPVVWDRRRALELFGFDYRIECYTPASKRRYGYFTLPILHRGALVGRLDPKAHRKDGIFEVKALYLEPGVDPDEDLAINLAEALRSCAVWHGTPEVVVRFCDPPAFGALLKRALRL</sequence>
<dbReference type="Pfam" id="PF06224">
    <property type="entry name" value="AlkZ-like"/>
    <property type="match status" value="1"/>
</dbReference>
<accession>A7NL56</accession>
<dbReference type="InterPro" id="IPR009351">
    <property type="entry name" value="AlkZ-like"/>
</dbReference>
<reference evidence="1 2" key="1">
    <citation type="submission" date="2007-08" db="EMBL/GenBank/DDBJ databases">
        <title>Complete sequence of Roseiflexus castenholzii DSM 13941.</title>
        <authorList>
            <consortium name="US DOE Joint Genome Institute"/>
            <person name="Copeland A."/>
            <person name="Lucas S."/>
            <person name="Lapidus A."/>
            <person name="Barry K."/>
            <person name="Glavina del Rio T."/>
            <person name="Dalin E."/>
            <person name="Tice H."/>
            <person name="Pitluck S."/>
            <person name="Thompson L.S."/>
            <person name="Brettin T."/>
            <person name="Bruce D."/>
            <person name="Detter J.C."/>
            <person name="Han C."/>
            <person name="Tapia R."/>
            <person name="Schmutz J."/>
            <person name="Larimer F."/>
            <person name="Land M."/>
            <person name="Hauser L."/>
            <person name="Kyrpides N."/>
            <person name="Mikhailova N."/>
            <person name="Bryant D.A."/>
            <person name="Hanada S."/>
            <person name="Tsukatani Y."/>
            <person name="Richardson P."/>
        </authorList>
    </citation>
    <scope>NUCLEOTIDE SEQUENCE [LARGE SCALE GENOMIC DNA]</scope>
    <source>
        <strain evidence="2">DSM 13941 / HLO8</strain>
    </source>
</reference>
<name>A7NL56_ROSCS</name>
<dbReference type="STRING" id="383372.Rcas_2141"/>
<dbReference type="HOGENOM" id="CLU_043035_2_0_0"/>
<dbReference type="AlphaFoldDB" id="A7NL56"/>
<keyword evidence="2" id="KW-1185">Reference proteome</keyword>
<dbReference type="OrthoDB" id="9787207at2"/>
<evidence type="ECO:0008006" key="3">
    <source>
        <dbReference type="Google" id="ProtNLM"/>
    </source>
</evidence>